<dbReference type="PANTHER" id="PTHR33445">
    <property type="entry name" value="ATP SYNTHASE SUBUNIT B', CHLOROPLASTIC"/>
    <property type="match status" value="1"/>
</dbReference>
<gene>
    <name evidence="12" type="ORF">DTER00134_LOCUS16727</name>
    <name evidence="13" type="ORF">DTER00134_LOCUS16729</name>
</gene>
<name>A0A6S8MNT1_DUNTE</name>
<keyword evidence="4 11" id="KW-0138">CF(0)</keyword>
<dbReference type="PANTHER" id="PTHR33445:SF2">
    <property type="entry name" value="ATP SYNTHASE SUBUNIT B', CHLOROPLASTIC"/>
    <property type="match status" value="1"/>
</dbReference>
<dbReference type="EMBL" id="HBIP01027684">
    <property type="protein sequence ID" value="CAE0501654.1"/>
    <property type="molecule type" value="Transcribed_RNA"/>
</dbReference>
<evidence type="ECO:0000256" key="7">
    <source>
        <dbReference type="ARBA" id="ARBA00022989"/>
    </source>
</evidence>
<keyword evidence="3 11" id="KW-0813">Transport</keyword>
<comment type="function">
    <text evidence="10">F(1)F(0) ATP synthase produces ATP from ADP in the presence of a proton or sodium gradient. F-type ATPases consist of two structural domains, F(1) containing the extramembraneous catalytic core and F(0) containing the membrane proton channel, linked together by a central stalk and a peripheral stalk. During catalysis, ATP synthesis in the catalytic domain of F(1) is coupled via a rotary mechanism of the central stalk subunits to proton translocation.</text>
</comment>
<accession>A0A6S8MNT1</accession>
<dbReference type="Pfam" id="PF00430">
    <property type="entry name" value="ATP-synt_B"/>
    <property type="match status" value="1"/>
</dbReference>
<organism evidence="13">
    <name type="scientific">Dunaliella tertiolecta</name>
    <name type="common">Green alga</name>
    <dbReference type="NCBI Taxonomy" id="3047"/>
    <lineage>
        <taxon>Eukaryota</taxon>
        <taxon>Viridiplantae</taxon>
        <taxon>Chlorophyta</taxon>
        <taxon>core chlorophytes</taxon>
        <taxon>Chlorophyceae</taxon>
        <taxon>CS clade</taxon>
        <taxon>Chlamydomonadales</taxon>
        <taxon>Dunaliellaceae</taxon>
        <taxon>Dunaliella</taxon>
    </lineage>
</organism>
<reference evidence="13" key="1">
    <citation type="submission" date="2021-01" db="EMBL/GenBank/DDBJ databases">
        <authorList>
            <person name="Corre E."/>
            <person name="Pelletier E."/>
            <person name="Niang G."/>
            <person name="Scheremetjew M."/>
            <person name="Finn R."/>
            <person name="Kale V."/>
            <person name="Holt S."/>
            <person name="Cochrane G."/>
            <person name="Meng A."/>
            <person name="Brown T."/>
            <person name="Cohen L."/>
        </authorList>
    </citation>
    <scope>NUCLEOTIDE SEQUENCE</scope>
    <source>
        <strain evidence="13">CCMP1320</strain>
    </source>
</reference>
<dbReference type="GO" id="GO:0046961">
    <property type="term" value="F:proton-transporting ATPase activity, rotational mechanism"/>
    <property type="evidence" value="ECO:0007669"/>
    <property type="project" value="TreeGrafter"/>
</dbReference>
<dbReference type="InterPro" id="IPR050059">
    <property type="entry name" value="ATP_synthase_B_chain"/>
</dbReference>
<dbReference type="GO" id="GO:0015986">
    <property type="term" value="P:proton motive force-driven ATP synthesis"/>
    <property type="evidence" value="ECO:0007669"/>
    <property type="project" value="InterPro"/>
</dbReference>
<evidence type="ECO:0000256" key="5">
    <source>
        <dbReference type="ARBA" id="ARBA00022692"/>
    </source>
</evidence>
<dbReference type="CDD" id="cd06503">
    <property type="entry name" value="ATP-synt_Fo_b"/>
    <property type="match status" value="1"/>
</dbReference>
<evidence type="ECO:0000313" key="13">
    <source>
        <dbReference type="EMBL" id="CAE0501656.1"/>
    </source>
</evidence>
<evidence type="ECO:0000256" key="4">
    <source>
        <dbReference type="ARBA" id="ARBA00022547"/>
    </source>
</evidence>
<evidence type="ECO:0000256" key="6">
    <source>
        <dbReference type="ARBA" id="ARBA00022781"/>
    </source>
</evidence>
<comment type="similarity">
    <text evidence="2 11">Belongs to the ATPase B chain family.</text>
</comment>
<comment type="subcellular location">
    <subcellularLocation>
        <location evidence="1">Membrane</location>
        <topology evidence="1">Single-pass membrane protein</topology>
    </subcellularLocation>
</comment>
<keyword evidence="8 11" id="KW-0406">Ion transport</keyword>
<dbReference type="HAMAP" id="MF_01398">
    <property type="entry name" value="ATP_synth_b_bprime"/>
    <property type="match status" value="1"/>
</dbReference>
<keyword evidence="5 11" id="KW-0812">Transmembrane</keyword>
<sequence>MQALCRFQQTGIASRQQLQRPAALAALPRPAALRAVTVRAQKQEQPAALERAELALMPVSLAVADLLMHPAMALAEEESQPGRLFDFNLTLPAMMAQFLLLMVMLDKLWFTPVGRVLDERDALIRSKLAGVKGDSTDVDAYAIEAQEILKNARMEVTKMIQTQKSNKQNELDAQYNEAKAKITREVEASIAAVEKESQAMLAKLDAQVDKISGEVLNRVLPDGVKI</sequence>
<evidence type="ECO:0000256" key="9">
    <source>
        <dbReference type="ARBA" id="ARBA00023136"/>
    </source>
</evidence>
<keyword evidence="9" id="KW-0472">Membrane</keyword>
<evidence type="ECO:0000313" key="12">
    <source>
        <dbReference type="EMBL" id="CAE0501654.1"/>
    </source>
</evidence>
<dbReference type="EMBL" id="HBIP01027687">
    <property type="protein sequence ID" value="CAE0501656.1"/>
    <property type="molecule type" value="Transcribed_RNA"/>
</dbReference>
<dbReference type="AlphaFoldDB" id="A0A6S8MNT1"/>
<evidence type="ECO:0000256" key="8">
    <source>
        <dbReference type="ARBA" id="ARBA00023065"/>
    </source>
</evidence>
<dbReference type="GO" id="GO:0045259">
    <property type="term" value="C:proton-transporting ATP synthase complex"/>
    <property type="evidence" value="ECO:0007669"/>
    <property type="project" value="UniProtKB-KW"/>
</dbReference>
<evidence type="ECO:0000256" key="11">
    <source>
        <dbReference type="RuleBase" id="RU003848"/>
    </source>
</evidence>
<evidence type="ECO:0000256" key="2">
    <source>
        <dbReference type="ARBA" id="ARBA00005513"/>
    </source>
</evidence>
<proteinExistence type="inferred from homology"/>
<protein>
    <submittedName>
        <fullName evidence="13">Uncharacterized protein</fullName>
    </submittedName>
</protein>
<dbReference type="InterPro" id="IPR002146">
    <property type="entry name" value="ATP_synth_b/b'su_bac/chlpt"/>
</dbReference>
<evidence type="ECO:0000256" key="10">
    <source>
        <dbReference type="ARBA" id="ARBA00025198"/>
    </source>
</evidence>
<keyword evidence="7" id="KW-1133">Transmembrane helix</keyword>
<keyword evidence="6 11" id="KW-0375">Hydrogen ion transport</keyword>
<evidence type="ECO:0000256" key="1">
    <source>
        <dbReference type="ARBA" id="ARBA00004167"/>
    </source>
</evidence>
<evidence type="ECO:0000256" key="3">
    <source>
        <dbReference type="ARBA" id="ARBA00022448"/>
    </source>
</evidence>